<proteinExistence type="predicted"/>
<feature type="domain" description="BTB" evidence="2">
    <location>
        <begin position="46"/>
        <end position="128"/>
    </location>
</feature>
<feature type="region of interest" description="Disordered" evidence="1">
    <location>
        <begin position="743"/>
        <end position="778"/>
    </location>
</feature>
<keyword evidence="4" id="KW-1185">Reference proteome</keyword>
<name>A0A9P6CBA9_9AGAR</name>
<gene>
    <name evidence="3" type="ORF">P691DRAFT_799950</name>
</gene>
<comment type="caution">
    <text evidence="3">The sequence shown here is derived from an EMBL/GenBank/DDBJ whole genome shotgun (WGS) entry which is preliminary data.</text>
</comment>
<dbReference type="OrthoDB" id="6359943at2759"/>
<feature type="region of interest" description="Disordered" evidence="1">
    <location>
        <begin position="1"/>
        <end position="27"/>
    </location>
</feature>
<feature type="compositionally biased region" description="Low complexity" evidence="1">
    <location>
        <begin position="270"/>
        <end position="279"/>
    </location>
</feature>
<dbReference type="PROSITE" id="PS50097">
    <property type="entry name" value="BTB"/>
    <property type="match status" value="1"/>
</dbReference>
<dbReference type="InterPro" id="IPR011333">
    <property type="entry name" value="SKP1/BTB/POZ_sf"/>
</dbReference>
<evidence type="ECO:0000256" key="1">
    <source>
        <dbReference type="SAM" id="MobiDB-lite"/>
    </source>
</evidence>
<sequence length="869" mass="94041">MTCTLARPPTLLASASPLPSRMHNSTPSPADIQSHIYAALLQGKTADVALRVRGTWSAIYKLHKLVLIQSGFFQSLFTAGFVESSLNRRSLKYGCDIVDIVFPDRNITRAAFEFCIARLYGGGPSLHVPASLTPTAAYPLTPSFPIPQEPEPTPSDHHPASPRFLLSLLATSIYLSIPSVATQALSLILSTVGPSTVLPYLNFALGKPLVPQNTSSAEPEAAIGLENIALPIEEEDVDSSSPLESSRSNEHDEISEILSELGIKGDRPRVSSAVSATSSNESIASDETNEDDDIVCHYGAVSNKIGEASACWLARWAVDILAYEASQRQAMPVLSRKWPMMADSSTAQSSSSPRNDIIVWGRGGLSAEWVAALVASDSLFVKNERHRYDFARSIVEMRRAEGVLPEEEREWTTMFGTGIYYSNMSMDDIITISNDISPSTKQPFVPLHVLQAAHWSQSVFRHKVTSLPPSVCSPLPSASPKDKELGITLSTAEIRSQVSGSDFPESLNPEAQKPYFPVPNDSSLRIGDNGTTFHGTVDGPPMSMDELFKFTDSPSVAASHSSNGRTVHKQSSTQASSLATSESTFFGLLSSRQTASSCIASDSSGKSRWSPYPPCRFSVEFWDYDALKEKSRLYSNTIWYAGSLFNVYIQIIRKKGQGQTQLGVYVHRQSSIDPIPQPSTYVSHPSPVDSRESNEMQVAVIKNGDRHHRSGSSQSLVPSSPLHYSPSIHPLAHATSTVFSSNSARASSPTISSGSPSSPNGFIASFGGSTTTRAPSQPYRDPRAMIAAYFMVSCASATGSSQTRFSSAPDVFSIGQSWGWKSSSLKSEEYVDIGGDDDGETVTFPPVVKKPRHYGKEVSFRATVVLGLV</sequence>
<dbReference type="PANTHER" id="PTHR47369:SF1">
    <property type="entry name" value="BTB_POZ DOMAIN-CONTAINING PROTEIN"/>
    <property type="match status" value="1"/>
</dbReference>
<evidence type="ECO:0000313" key="3">
    <source>
        <dbReference type="EMBL" id="KAF9454944.1"/>
    </source>
</evidence>
<dbReference type="EMBL" id="MU151051">
    <property type="protein sequence ID" value="KAF9454944.1"/>
    <property type="molecule type" value="Genomic_DNA"/>
</dbReference>
<dbReference type="PANTHER" id="PTHR47369">
    <property type="entry name" value="BTB/POZ DOMAIN-CONTAINING PROTEIN"/>
    <property type="match status" value="1"/>
</dbReference>
<dbReference type="SUPFAM" id="SSF54695">
    <property type="entry name" value="POZ domain"/>
    <property type="match status" value="1"/>
</dbReference>
<dbReference type="InterPro" id="IPR000210">
    <property type="entry name" value="BTB/POZ_dom"/>
</dbReference>
<feature type="region of interest" description="Disordered" evidence="1">
    <location>
        <begin position="499"/>
        <end position="521"/>
    </location>
</feature>
<dbReference type="Proteomes" id="UP000807342">
    <property type="component" value="Unassembled WGS sequence"/>
</dbReference>
<accession>A0A9P6CBA9</accession>
<dbReference type="Gene3D" id="3.30.710.10">
    <property type="entry name" value="Potassium Channel Kv1.1, Chain A"/>
    <property type="match status" value="1"/>
</dbReference>
<evidence type="ECO:0000259" key="2">
    <source>
        <dbReference type="PROSITE" id="PS50097"/>
    </source>
</evidence>
<feature type="compositionally biased region" description="Low complexity" evidence="1">
    <location>
        <begin position="743"/>
        <end position="763"/>
    </location>
</feature>
<feature type="region of interest" description="Disordered" evidence="1">
    <location>
        <begin position="269"/>
        <end position="288"/>
    </location>
</feature>
<organism evidence="3 4">
    <name type="scientific">Macrolepiota fuliginosa MF-IS2</name>
    <dbReference type="NCBI Taxonomy" id="1400762"/>
    <lineage>
        <taxon>Eukaryota</taxon>
        <taxon>Fungi</taxon>
        <taxon>Dikarya</taxon>
        <taxon>Basidiomycota</taxon>
        <taxon>Agaricomycotina</taxon>
        <taxon>Agaricomycetes</taxon>
        <taxon>Agaricomycetidae</taxon>
        <taxon>Agaricales</taxon>
        <taxon>Agaricineae</taxon>
        <taxon>Agaricaceae</taxon>
        <taxon>Macrolepiota</taxon>
    </lineage>
</organism>
<feature type="compositionally biased region" description="Low complexity" evidence="1">
    <location>
        <begin position="1"/>
        <end position="21"/>
    </location>
</feature>
<dbReference type="AlphaFoldDB" id="A0A9P6CBA9"/>
<evidence type="ECO:0000313" key="4">
    <source>
        <dbReference type="Proteomes" id="UP000807342"/>
    </source>
</evidence>
<reference evidence="3" key="1">
    <citation type="submission" date="2020-11" db="EMBL/GenBank/DDBJ databases">
        <authorList>
            <consortium name="DOE Joint Genome Institute"/>
            <person name="Ahrendt S."/>
            <person name="Riley R."/>
            <person name="Andreopoulos W."/>
            <person name="Labutti K."/>
            <person name="Pangilinan J."/>
            <person name="Ruiz-Duenas F.J."/>
            <person name="Barrasa J.M."/>
            <person name="Sanchez-Garcia M."/>
            <person name="Camarero S."/>
            <person name="Miyauchi S."/>
            <person name="Serrano A."/>
            <person name="Linde D."/>
            <person name="Babiker R."/>
            <person name="Drula E."/>
            <person name="Ayuso-Fernandez I."/>
            <person name="Pacheco R."/>
            <person name="Padilla G."/>
            <person name="Ferreira P."/>
            <person name="Barriuso J."/>
            <person name="Kellner H."/>
            <person name="Castanera R."/>
            <person name="Alfaro M."/>
            <person name="Ramirez L."/>
            <person name="Pisabarro A.G."/>
            <person name="Kuo A."/>
            <person name="Tritt A."/>
            <person name="Lipzen A."/>
            <person name="He G."/>
            <person name="Yan M."/>
            <person name="Ng V."/>
            <person name="Cullen D."/>
            <person name="Martin F."/>
            <person name="Rosso M.-N."/>
            <person name="Henrissat B."/>
            <person name="Hibbett D."/>
            <person name="Martinez A.T."/>
            <person name="Grigoriev I.V."/>
        </authorList>
    </citation>
    <scope>NUCLEOTIDE SEQUENCE</scope>
    <source>
        <strain evidence="3">MF-IS2</strain>
    </source>
</reference>
<protein>
    <recommendedName>
        <fullName evidence="2">BTB domain-containing protein</fullName>
    </recommendedName>
</protein>